<name>A0A2A9P6A1_OPHUN</name>
<organism evidence="1 2">
    <name type="scientific">Ophiocordyceps unilateralis</name>
    <name type="common">Zombie-ant fungus</name>
    <name type="synonym">Torrubia unilateralis</name>
    <dbReference type="NCBI Taxonomy" id="268505"/>
    <lineage>
        <taxon>Eukaryota</taxon>
        <taxon>Fungi</taxon>
        <taxon>Dikarya</taxon>
        <taxon>Ascomycota</taxon>
        <taxon>Pezizomycotina</taxon>
        <taxon>Sordariomycetes</taxon>
        <taxon>Hypocreomycetidae</taxon>
        <taxon>Hypocreales</taxon>
        <taxon>Ophiocordycipitaceae</taxon>
        <taxon>Ophiocordyceps</taxon>
    </lineage>
</organism>
<protein>
    <submittedName>
        <fullName evidence="1">Uncharacterized protein</fullName>
    </submittedName>
</protein>
<dbReference type="OrthoDB" id="5131008at2759"/>
<accession>A0A2A9P6A1</accession>
<reference evidence="1 2" key="2">
    <citation type="journal article" date="2017" name="Sci. Rep.">
        <title>Ant-infecting Ophiocordyceps genomes reveal a high diversity of potential behavioral manipulation genes and a possible major role for enterotoxins.</title>
        <authorList>
            <person name="de Bekker C."/>
            <person name="Ohm R.A."/>
            <person name="Evans H.C."/>
            <person name="Brachmann A."/>
            <person name="Hughes D.P."/>
        </authorList>
    </citation>
    <scope>NUCLEOTIDE SEQUENCE [LARGE SCALE GENOMIC DNA]</scope>
    <source>
        <strain evidence="1 2">SC16a</strain>
    </source>
</reference>
<dbReference type="EMBL" id="LAZP02000521">
    <property type="protein sequence ID" value="PFH56724.1"/>
    <property type="molecule type" value="Genomic_DNA"/>
</dbReference>
<sequence length="145" mass="16541">MALQPERNLSIIARGWEIARTYSLERLKRIHQLDGPQLERAIQDGRLVLETVCLLVHASIKQGQYSPPSMFWHMLHAEYGIIVYPSALTEPVEIEGLGDVVTYTEAYRGHVAMYGRDSGSAHQPPCPVEWMEELPPKYEEREPAK</sequence>
<gene>
    <name evidence="1" type="ORF">XA68_16100</name>
</gene>
<dbReference type="Proteomes" id="UP000037136">
    <property type="component" value="Unassembled WGS sequence"/>
</dbReference>
<evidence type="ECO:0000313" key="2">
    <source>
        <dbReference type="Proteomes" id="UP000037136"/>
    </source>
</evidence>
<keyword evidence="2" id="KW-1185">Reference proteome</keyword>
<dbReference type="AlphaFoldDB" id="A0A2A9P6A1"/>
<evidence type="ECO:0000313" key="1">
    <source>
        <dbReference type="EMBL" id="PFH56724.1"/>
    </source>
</evidence>
<comment type="caution">
    <text evidence="1">The sequence shown here is derived from an EMBL/GenBank/DDBJ whole genome shotgun (WGS) entry which is preliminary data.</text>
</comment>
<proteinExistence type="predicted"/>
<reference evidence="1 2" key="1">
    <citation type="journal article" date="2015" name="BMC Genomics">
        <title>Gene expression during zombie ant biting behavior reflects the complexity underlying fungal parasitic behavioral manipulation.</title>
        <authorList>
            <person name="de Bekker C."/>
            <person name="Ohm R.A."/>
            <person name="Loreto R.G."/>
            <person name="Sebastian A."/>
            <person name="Albert I."/>
            <person name="Merrow M."/>
            <person name="Brachmann A."/>
            <person name="Hughes D.P."/>
        </authorList>
    </citation>
    <scope>NUCLEOTIDE SEQUENCE [LARGE SCALE GENOMIC DNA]</scope>
    <source>
        <strain evidence="1 2">SC16a</strain>
    </source>
</reference>